<dbReference type="PANTHER" id="PTHR33175">
    <property type="entry name" value="DNA-BINDING PROTEIN HU"/>
    <property type="match status" value="1"/>
</dbReference>
<evidence type="ECO:0000313" key="2">
    <source>
        <dbReference type="EMBL" id="EJX04692.1"/>
    </source>
</evidence>
<dbReference type="EMBL" id="AMCI01001724">
    <property type="protein sequence ID" value="EJX04692.1"/>
    <property type="molecule type" value="Genomic_DNA"/>
</dbReference>
<dbReference type="InterPro" id="IPR000119">
    <property type="entry name" value="Hist_DNA-bd"/>
</dbReference>
<dbReference type="PANTHER" id="PTHR33175:SF3">
    <property type="entry name" value="DNA-BINDING PROTEIN HU-BETA"/>
    <property type="match status" value="1"/>
</dbReference>
<name>J9GBK1_9ZZZZ</name>
<dbReference type="GO" id="GO:0030527">
    <property type="term" value="F:structural constituent of chromatin"/>
    <property type="evidence" value="ECO:0007669"/>
    <property type="project" value="InterPro"/>
</dbReference>
<organism evidence="2">
    <name type="scientific">gut metagenome</name>
    <dbReference type="NCBI Taxonomy" id="749906"/>
    <lineage>
        <taxon>unclassified sequences</taxon>
        <taxon>metagenomes</taxon>
        <taxon>organismal metagenomes</taxon>
    </lineage>
</organism>
<dbReference type="Pfam" id="PF00216">
    <property type="entry name" value="Bac_DNA_binding"/>
    <property type="match status" value="1"/>
</dbReference>
<protein>
    <submittedName>
        <fullName evidence="2">Histone-like bacterial DNA-binding protein</fullName>
    </submittedName>
</protein>
<sequence length="74" mass="7806">MNRLELVNKVAELNGISKAEADRIVVSVFEEIMTAVTAGESVTVIGFGTFKAVDSAPRTGRNPSTGQAIKIPAM</sequence>
<dbReference type="Gene3D" id="4.10.520.10">
    <property type="entry name" value="IHF-like DNA-binding proteins"/>
    <property type="match status" value="1"/>
</dbReference>
<dbReference type="SMART" id="SM00411">
    <property type="entry name" value="BHL"/>
    <property type="match status" value="1"/>
</dbReference>
<dbReference type="InterPro" id="IPR010992">
    <property type="entry name" value="IHF-like_DNA-bd_dom_sf"/>
</dbReference>
<dbReference type="AlphaFoldDB" id="J9GBK1"/>
<dbReference type="GO" id="GO:0003677">
    <property type="term" value="F:DNA binding"/>
    <property type="evidence" value="ECO:0007669"/>
    <property type="project" value="UniProtKB-KW"/>
</dbReference>
<dbReference type="SUPFAM" id="SSF47729">
    <property type="entry name" value="IHF-like DNA-binding proteins"/>
    <property type="match status" value="1"/>
</dbReference>
<proteinExistence type="predicted"/>
<keyword evidence="1 2" id="KW-0238">DNA-binding</keyword>
<gene>
    <name evidence="2" type="ORF">EVA_07199</name>
</gene>
<dbReference type="PRINTS" id="PR01727">
    <property type="entry name" value="DNABINDINGHU"/>
</dbReference>
<accession>J9GBK1</accession>
<reference evidence="2" key="1">
    <citation type="journal article" date="2012" name="PLoS ONE">
        <title>Gene sets for utilization of primary and secondary nutrition supplies in the distal gut of endangered iberian lynx.</title>
        <authorList>
            <person name="Alcaide M."/>
            <person name="Messina E."/>
            <person name="Richter M."/>
            <person name="Bargiela R."/>
            <person name="Peplies J."/>
            <person name="Huws S.A."/>
            <person name="Newbold C.J."/>
            <person name="Golyshin P.N."/>
            <person name="Simon M.A."/>
            <person name="Lopez G."/>
            <person name="Yakimov M.M."/>
            <person name="Ferrer M."/>
        </authorList>
    </citation>
    <scope>NUCLEOTIDE SEQUENCE</scope>
</reference>
<comment type="caution">
    <text evidence="2">The sequence shown here is derived from an EMBL/GenBank/DDBJ whole genome shotgun (WGS) entry which is preliminary data.</text>
</comment>
<dbReference type="CDD" id="cd13831">
    <property type="entry name" value="HU"/>
    <property type="match status" value="1"/>
</dbReference>
<feature type="non-terminal residue" evidence="2">
    <location>
        <position position="74"/>
    </location>
</feature>
<evidence type="ECO:0000256" key="1">
    <source>
        <dbReference type="ARBA" id="ARBA00023125"/>
    </source>
</evidence>